<feature type="transmembrane region" description="Helical" evidence="9">
    <location>
        <begin position="54"/>
        <end position="74"/>
    </location>
</feature>
<dbReference type="GO" id="GO:0016020">
    <property type="term" value="C:membrane"/>
    <property type="evidence" value="ECO:0007669"/>
    <property type="project" value="UniProtKB-SubCell"/>
</dbReference>
<organism evidence="11 12">
    <name type="scientific">Rhodotorula toruloides</name>
    <name type="common">Yeast</name>
    <name type="synonym">Rhodosporidium toruloides</name>
    <dbReference type="NCBI Taxonomy" id="5286"/>
    <lineage>
        <taxon>Eukaryota</taxon>
        <taxon>Fungi</taxon>
        <taxon>Dikarya</taxon>
        <taxon>Basidiomycota</taxon>
        <taxon>Pucciniomycotina</taxon>
        <taxon>Microbotryomycetes</taxon>
        <taxon>Sporidiobolales</taxon>
        <taxon>Sporidiobolaceae</taxon>
        <taxon>Rhodotorula</taxon>
    </lineage>
</organism>
<accession>A0A511KCA1</accession>
<comment type="subcellular location">
    <subcellularLocation>
        <location evidence="1">Membrane</location>
        <topology evidence="1">Multi-pass membrane protein</topology>
    </subcellularLocation>
</comment>
<protein>
    <submittedName>
        <fullName evidence="11">Hexose carrier protein</fullName>
    </submittedName>
</protein>
<sequence length="509" mass="55180">MKYWDEPVTNNLQGRPLLAALTVCCAIGFLLFGYDQGVMGGLIGGHDFLQTFPALANNSTLLDEIGALFGSIFASVYGERLGRRRAMILGCLFALTGGAIQGGSDGPNALAILIFFRVWTGLGIGVLTSLLPAFHAECSPAKYRGSIVLLDLVACACGLTLSFWLSFATSYIDGGAQWRFPLSFQAVFPLIVLIVVAFLPDSPRWLAQQGRNDEARAVLVRYNGPEEAVAVYAEIETAIAIEREAGVTRWSDAFRPGPQALRYRTFLGMGALFAQQCTGVNVISYYSTEIFTNSVGLSRNLSLILSGVNGINSLCFVILGTFLIDRVGRVRLMWTTAAMQAVMFAVIAGVLADGSPSYGEGVTGACMLFFFFASFSVGWLGPSWLYPSEVTPLATRAIAASLSSASNWIWNFLVVMVSPPAIDSIKGKYYIVFAVLNALLVPMLYFFYPETARLSLEEIDALFADGNVQMRRSPRSPVAGFVAPVAKHVIDSEKAMRGGKREEEQIEKV</sequence>
<name>A0A511KCA1_RHOTO</name>
<evidence type="ECO:0000256" key="1">
    <source>
        <dbReference type="ARBA" id="ARBA00004141"/>
    </source>
</evidence>
<evidence type="ECO:0000256" key="3">
    <source>
        <dbReference type="ARBA" id="ARBA00022448"/>
    </source>
</evidence>
<evidence type="ECO:0000256" key="8">
    <source>
        <dbReference type="RuleBase" id="RU003346"/>
    </source>
</evidence>
<feature type="transmembrane region" description="Helical" evidence="9">
    <location>
        <begin position="12"/>
        <end position="34"/>
    </location>
</feature>
<feature type="transmembrane region" description="Helical" evidence="9">
    <location>
        <begin position="397"/>
        <end position="417"/>
    </location>
</feature>
<evidence type="ECO:0000256" key="4">
    <source>
        <dbReference type="ARBA" id="ARBA00022692"/>
    </source>
</evidence>
<evidence type="ECO:0000256" key="6">
    <source>
        <dbReference type="ARBA" id="ARBA00023136"/>
    </source>
</evidence>
<feature type="transmembrane region" description="Helical" evidence="9">
    <location>
        <begin position="364"/>
        <end position="385"/>
    </location>
</feature>
<dbReference type="InterPro" id="IPR036259">
    <property type="entry name" value="MFS_trans_sf"/>
</dbReference>
<dbReference type="Pfam" id="PF00083">
    <property type="entry name" value="Sugar_tr"/>
    <property type="match status" value="1"/>
</dbReference>
<dbReference type="OrthoDB" id="2544694at2759"/>
<comment type="catalytic activity">
    <reaction evidence="7">
        <text>myo-inositol(out) + H(+)(out) = myo-inositol(in) + H(+)(in)</text>
        <dbReference type="Rhea" id="RHEA:60364"/>
        <dbReference type="ChEBI" id="CHEBI:15378"/>
        <dbReference type="ChEBI" id="CHEBI:17268"/>
    </reaction>
</comment>
<dbReference type="InterPro" id="IPR005828">
    <property type="entry name" value="MFS_sugar_transport-like"/>
</dbReference>
<evidence type="ECO:0000313" key="11">
    <source>
        <dbReference type="EMBL" id="GEM08003.1"/>
    </source>
</evidence>
<dbReference type="EMBL" id="BJWK01000004">
    <property type="protein sequence ID" value="GEM08003.1"/>
    <property type="molecule type" value="Genomic_DNA"/>
</dbReference>
<keyword evidence="6 9" id="KW-0472">Membrane</keyword>
<dbReference type="PANTHER" id="PTHR48022:SF28">
    <property type="entry name" value="MAJOR FACILITATOR SUPERFAMILY (MFS) PROFILE DOMAIN-CONTAINING PROTEIN-RELATED"/>
    <property type="match status" value="1"/>
</dbReference>
<dbReference type="PANTHER" id="PTHR48022">
    <property type="entry name" value="PLASTIDIC GLUCOSE TRANSPORTER 4"/>
    <property type="match status" value="1"/>
</dbReference>
<proteinExistence type="inferred from homology"/>
<keyword evidence="3 8" id="KW-0813">Transport</keyword>
<dbReference type="InterPro" id="IPR020846">
    <property type="entry name" value="MFS_dom"/>
</dbReference>
<evidence type="ECO:0000259" key="10">
    <source>
        <dbReference type="PROSITE" id="PS50850"/>
    </source>
</evidence>
<feature type="transmembrane region" description="Helical" evidence="9">
    <location>
        <begin position="110"/>
        <end position="134"/>
    </location>
</feature>
<dbReference type="AlphaFoldDB" id="A0A511KCA1"/>
<gene>
    <name evidence="11" type="ORF">Rt10032_c04g2020</name>
</gene>
<reference evidence="11 12" key="1">
    <citation type="submission" date="2019-07" db="EMBL/GenBank/DDBJ databases">
        <title>Rhodotorula toruloides NBRC10032 genome sequencing.</title>
        <authorList>
            <person name="Shida Y."/>
            <person name="Takaku H."/>
            <person name="Ogasawara W."/>
            <person name="Mori K."/>
        </authorList>
    </citation>
    <scope>NUCLEOTIDE SEQUENCE [LARGE SCALE GENOMIC DNA]</scope>
    <source>
        <strain evidence="11 12">NBRC10032</strain>
    </source>
</reference>
<feature type="transmembrane region" description="Helical" evidence="9">
    <location>
        <begin position="303"/>
        <end position="324"/>
    </location>
</feature>
<dbReference type="InterPro" id="IPR003663">
    <property type="entry name" value="Sugar/inositol_transpt"/>
</dbReference>
<dbReference type="PRINTS" id="PR00171">
    <property type="entry name" value="SUGRTRNSPORT"/>
</dbReference>
<evidence type="ECO:0000313" key="12">
    <source>
        <dbReference type="Proteomes" id="UP000321518"/>
    </source>
</evidence>
<keyword evidence="5 9" id="KW-1133">Transmembrane helix</keyword>
<evidence type="ECO:0000256" key="7">
    <source>
        <dbReference type="ARBA" id="ARBA00049119"/>
    </source>
</evidence>
<dbReference type="InterPro" id="IPR050360">
    <property type="entry name" value="MFS_Sugar_Transporters"/>
</dbReference>
<dbReference type="FunFam" id="1.20.1250.20:FF:000134">
    <property type="entry name" value="MFS sugar transporter protein"/>
    <property type="match status" value="1"/>
</dbReference>
<comment type="caution">
    <text evidence="11">The sequence shown here is derived from an EMBL/GenBank/DDBJ whole genome shotgun (WGS) entry which is preliminary data.</text>
</comment>
<feature type="transmembrane region" description="Helical" evidence="9">
    <location>
        <begin position="330"/>
        <end position="352"/>
    </location>
</feature>
<dbReference type="NCBIfam" id="TIGR00879">
    <property type="entry name" value="SP"/>
    <property type="match status" value="1"/>
</dbReference>
<feature type="domain" description="Major facilitator superfamily (MFS) profile" evidence="10">
    <location>
        <begin position="21"/>
        <end position="452"/>
    </location>
</feature>
<comment type="similarity">
    <text evidence="2 8">Belongs to the major facilitator superfamily. Sugar transporter (TC 2.A.1.1) family.</text>
</comment>
<feature type="transmembrane region" description="Helical" evidence="9">
    <location>
        <begin position="429"/>
        <end position="448"/>
    </location>
</feature>
<keyword evidence="4 9" id="KW-0812">Transmembrane</keyword>
<feature type="transmembrane region" description="Helical" evidence="9">
    <location>
        <begin position="146"/>
        <end position="172"/>
    </location>
</feature>
<dbReference type="Gene3D" id="1.20.1250.20">
    <property type="entry name" value="MFS general substrate transporter like domains"/>
    <property type="match status" value="1"/>
</dbReference>
<dbReference type="Proteomes" id="UP000321518">
    <property type="component" value="Unassembled WGS sequence"/>
</dbReference>
<dbReference type="PROSITE" id="PS50850">
    <property type="entry name" value="MFS"/>
    <property type="match status" value="1"/>
</dbReference>
<evidence type="ECO:0000256" key="9">
    <source>
        <dbReference type="SAM" id="Phobius"/>
    </source>
</evidence>
<feature type="transmembrane region" description="Helical" evidence="9">
    <location>
        <begin position="178"/>
        <end position="199"/>
    </location>
</feature>
<evidence type="ECO:0000256" key="2">
    <source>
        <dbReference type="ARBA" id="ARBA00010992"/>
    </source>
</evidence>
<evidence type="ECO:0000256" key="5">
    <source>
        <dbReference type="ARBA" id="ARBA00022989"/>
    </source>
</evidence>
<feature type="transmembrane region" description="Helical" evidence="9">
    <location>
        <begin position="86"/>
        <end position="104"/>
    </location>
</feature>
<dbReference type="GO" id="GO:0005351">
    <property type="term" value="F:carbohydrate:proton symporter activity"/>
    <property type="evidence" value="ECO:0007669"/>
    <property type="project" value="TreeGrafter"/>
</dbReference>
<dbReference type="SUPFAM" id="SSF103473">
    <property type="entry name" value="MFS general substrate transporter"/>
    <property type="match status" value="1"/>
</dbReference>